<dbReference type="Gene3D" id="1.10.260.40">
    <property type="entry name" value="lambda repressor-like DNA-binding domains"/>
    <property type="match status" value="1"/>
</dbReference>
<keyword evidence="3" id="KW-1185">Reference proteome</keyword>
<feature type="domain" description="HTH cro/C1-type" evidence="1">
    <location>
        <begin position="15"/>
        <end position="69"/>
    </location>
</feature>
<gene>
    <name evidence="2" type="ORF">GEV47_09195</name>
</gene>
<dbReference type="AlphaFoldDB" id="A0A843YTN0"/>
<dbReference type="Proteomes" id="UP000451565">
    <property type="component" value="Unassembled WGS sequence"/>
</dbReference>
<sequence>MEYPVNTLSQLRSILQGLRKANKLTQTALAQKLGVSQQSYAQLEANPTSASIDRLCKVLEVLNVDLVLRDGVCDQLSILGNVATVGRNVGVNGLQEPLH</sequence>
<dbReference type="GO" id="GO:0003677">
    <property type="term" value="F:DNA binding"/>
    <property type="evidence" value="ECO:0007669"/>
    <property type="project" value="InterPro"/>
</dbReference>
<dbReference type="InterPro" id="IPR001387">
    <property type="entry name" value="Cro/C1-type_HTH"/>
</dbReference>
<accession>A0A843YTN0</accession>
<dbReference type="EMBL" id="WINI01000004">
    <property type="protein sequence ID" value="MQR00858.1"/>
    <property type="molecule type" value="Genomic_DNA"/>
</dbReference>
<dbReference type="Pfam" id="PF01381">
    <property type="entry name" value="HTH_3"/>
    <property type="match status" value="1"/>
</dbReference>
<dbReference type="CDD" id="cd00093">
    <property type="entry name" value="HTH_XRE"/>
    <property type="match status" value="1"/>
</dbReference>
<comment type="caution">
    <text evidence="2">The sequence shown here is derived from an EMBL/GenBank/DDBJ whole genome shotgun (WGS) entry which is preliminary data.</text>
</comment>
<dbReference type="RefSeq" id="WP_153234472.1">
    <property type="nucleotide sequence ID" value="NZ_WINI01000004.1"/>
</dbReference>
<name>A0A843YTN0_9BURK</name>
<dbReference type="SUPFAM" id="SSF47413">
    <property type="entry name" value="lambda repressor-like DNA-binding domains"/>
    <property type="match status" value="1"/>
</dbReference>
<dbReference type="OrthoDB" id="5957901at2"/>
<organism evidence="2 3">
    <name type="scientific">Glaciimonas soli</name>
    <dbReference type="NCBI Taxonomy" id="2590999"/>
    <lineage>
        <taxon>Bacteria</taxon>
        <taxon>Pseudomonadati</taxon>
        <taxon>Pseudomonadota</taxon>
        <taxon>Betaproteobacteria</taxon>
        <taxon>Burkholderiales</taxon>
        <taxon>Oxalobacteraceae</taxon>
        <taxon>Glaciimonas</taxon>
    </lineage>
</organism>
<evidence type="ECO:0000259" key="1">
    <source>
        <dbReference type="PROSITE" id="PS50943"/>
    </source>
</evidence>
<dbReference type="PROSITE" id="PS50943">
    <property type="entry name" value="HTH_CROC1"/>
    <property type="match status" value="1"/>
</dbReference>
<evidence type="ECO:0000313" key="2">
    <source>
        <dbReference type="EMBL" id="MQR00858.1"/>
    </source>
</evidence>
<proteinExistence type="predicted"/>
<dbReference type="InterPro" id="IPR010982">
    <property type="entry name" value="Lambda_DNA-bd_dom_sf"/>
</dbReference>
<reference evidence="2 3" key="1">
    <citation type="submission" date="2019-10" db="EMBL/GenBank/DDBJ databases">
        <title>Glaciimonas soli sp. nov., a psychrophilic bacterium isolated from the forest soil of a high elevation mountain in Taiwan.</title>
        <authorList>
            <person name="Wang L.-T."/>
            <person name="Shieh W.Y."/>
        </authorList>
    </citation>
    <scope>NUCLEOTIDE SEQUENCE [LARGE SCALE GENOMIC DNA]</scope>
    <source>
        <strain evidence="2 3">GS1</strain>
    </source>
</reference>
<dbReference type="SMART" id="SM00530">
    <property type="entry name" value="HTH_XRE"/>
    <property type="match status" value="1"/>
</dbReference>
<evidence type="ECO:0000313" key="3">
    <source>
        <dbReference type="Proteomes" id="UP000451565"/>
    </source>
</evidence>
<protein>
    <submittedName>
        <fullName evidence="2">Helix-turn-helix domain-containing protein</fullName>
    </submittedName>
</protein>